<comment type="caution">
    <text evidence="3">The sequence shown here is derived from an EMBL/GenBank/DDBJ whole genome shotgun (WGS) entry which is preliminary data.</text>
</comment>
<name>A0A7C8RL14_ORBOL</name>
<feature type="region of interest" description="Disordered" evidence="1">
    <location>
        <begin position="100"/>
        <end position="170"/>
    </location>
</feature>
<dbReference type="EMBL" id="JAABOJ010000001">
    <property type="protein sequence ID" value="KAF3291001.1"/>
    <property type="molecule type" value="Genomic_DNA"/>
</dbReference>
<reference evidence="3 4" key="1">
    <citation type="submission" date="2020-01" db="EMBL/GenBank/DDBJ databases">
        <authorList>
            <person name="Palmer J.M."/>
        </authorList>
    </citation>
    <scope>NUCLEOTIDE SEQUENCE [LARGE SCALE GENOMIC DNA]</scope>
    <source>
        <strain evidence="3 4">TWF970</strain>
    </source>
</reference>
<dbReference type="AlphaFoldDB" id="A0A7C8RL14"/>
<protein>
    <recommendedName>
        <fullName evidence="2">Clr5 domain-containing protein</fullName>
    </recommendedName>
</protein>
<dbReference type="Proteomes" id="UP000474640">
    <property type="component" value="Unassembled WGS sequence"/>
</dbReference>
<evidence type="ECO:0000313" key="4">
    <source>
        <dbReference type="Proteomes" id="UP000474640"/>
    </source>
</evidence>
<evidence type="ECO:0000259" key="2">
    <source>
        <dbReference type="Pfam" id="PF14420"/>
    </source>
</evidence>
<evidence type="ECO:0000313" key="3">
    <source>
        <dbReference type="EMBL" id="KAF3291001.1"/>
    </source>
</evidence>
<accession>A0A7C8RL14</accession>
<dbReference type="PANTHER" id="PTHR38788:SF3">
    <property type="entry name" value="CLR5 DOMAIN-CONTAINING PROTEIN"/>
    <property type="match status" value="1"/>
</dbReference>
<evidence type="ECO:0000256" key="1">
    <source>
        <dbReference type="SAM" id="MobiDB-lite"/>
    </source>
</evidence>
<proteinExistence type="predicted"/>
<organism evidence="3 4">
    <name type="scientific">Orbilia oligospora</name>
    <name type="common">Nematode-trapping fungus</name>
    <name type="synonym">Arthrobotrys oligospora</name>
    <dbReference type="NCBI Taxonomy" id="2813651"/>
    <lineage>
        <taxon>Eukaryota</taxon>
        <taxon>Fungi</taxon>
        <taxon>Dikarya</taxon>
        <taxon>Ascomycota</taxon>
        <taxon>Pezizomycotina</taxon>
        <taxon>Orbiliomycetes</taxon>
        <taxon>Orbiliales</taxon>
        <taxon>Orbiliaceae</taxon>
        <taxon>Orbilia</taxon>
    </lineage>
</organism>
<dbReference type="Pfam" id="PF14420">
    <property type="entry name" value="Clr5"/>
    <property type="match status" value="1"/>
</dbReference>
<sequence>MPHGSPTDYAARVSADVWEQHKDYILRLRADHTVDQIVKIMQEKKGFFATKAQYNNQLLVVWKARKNFNAKDHEFLNQQFEQRDAMGKTTRVKRNGINLSEENVRRRSSRHFVPTFEKQKQRHAAKAEKHDSALENRDFEVGSPSESSNSPRPPASDVPDSMETNLPDASTGCLEVDESVSPDRNWEYYHPYVEDAEDVEFSNRNTLHYNDPIEELQKQVIDGLKEVPLAADDIGILDFQIDEPVPHDALIEPFIDDPQFYSSPGNITWAAYACQKEPDRQEYIKMRRQEAMQWLESAKSIYSLKSPGTFNPDMMDHTWMCLESDTNYEPLPHHVCQQILEVKRLGDLESREMDKEWYISMSTFLDNNFSEMKLYTENVLPIREEYAILVEIPQYNPDIHQPSIFEYNTFDSVAIHLPKFILEFGINHFFTAFALQEAARYLCFSQQRSEPRTLSLTMPGTNQSSPAQRYPAITSILTQALISYENIGMGDHPLAIECLEMLLSNIDEFDDEDPVSRFLTTGVSEIPHRNFRRSYKKYGPRHPQTISAFAQLISFTLKLLKSPKTHAQLASDTAQRVTTWGWNLELSVEAVFNSCFDSFLIYDLGGKRWTKRPNTKSRWQHIVRGNMFDILQTFEDTNDFDNAIRLLKKMKRWNNAQLGWLEQDGCQINLTLGRIYGKMKAYKASLKTLLDLANRANRPESKDWAWDAVREITVVTTRRGPVLYRCIQPFLQKLLNTWERSGRRRNYCYSTLVAIFSLNRGRVPESLSALKSLERVSPSDTQSQVCLGELDTPMLDSGSSEFGDYGVWENCNLDAYSGLMDIN</sequence>
<feature type="compositionally biased region" description="Basic and acidic residues" evidence="1">
    <location>
        <begin position="125"/>
        <end position="140"/>
    </location>
</feature>
<gene>
    <name evidence="3" type="ORF">TWF970_000254</name>
</gene>
<dbReference type="InterPro" id="IPR025676">
    <property type="entry name" value="Clr5_dom"/>
</dbReference>
<feature type="domain" description="Clr5" evidence="2">
    <location>
        <begin position="15"/>
        <end position="66"/>
    </location>
</feature>
<dbReference type="PANTHER" id="PTHR38788">
    <property type="entry name" value="CLR5 DOMAIN-CONTAINING PROTEIN"/>
    <property type="match status" value="1"/>
</dbReference>
<dbReference type="OrthoDB" id="5308957at2759"/>